<dbReference type="PANTHER" id="PTHR31862">
    <property type="entry name" value="UPF0261 DOMAIN PROTEIN (AFU_ORTHOLOGUE AFUA_1G10120)"/>
    <property type="match status" value="1"/>
</dbReference>
<dbReference type="InterPro" id="IPR013785">
    <property type="entry name" value="Aldolase_TIM"/>
</dbReference>
<dbReference type="PANTHER" id="PTHR31862:SF1">
    <property type="entry name" value="UPF0261 DOMAIN PROTEIN (AFU_ORTHOLOGUE AFUA_1G10120)"/>
    <property type="match status" value="1"/>
</dbReference>
<organism evidence="2 3">
    <name type="scientific">Roseibacillus ishigakijimensis</name>
    <dbReference type="NCBI Taxonomy" id="454146"/>
    <lineage>
        <taxon>Bacteria</taxon>
        <taxon>Pseudomonadati</taxon>
        <taxon>Verrucomicrobiota</taxon>
        <taxon>Verrucomicrobiia</taxon>
        <taxon>Verrucomicrobiales</taxon>
        <taxon>Verrucomicrobiaceae</taxon>
        <taxon>Roseibacillus</taxon>
    </lineage>
</organism>
<evidence type="ECO:0000259" key="1">
    <source>
        <dbReference type="Pfam" id="PF09370"/>
    </source>
</evidence>
<evidence type="ECO:0000313" key="2">
    <source>
        <dbReference type="EMBL" id="MBK1833222.1"/>
    </source>
</evidence>
<protein>
    <submittedName>
        <fullName evidence="2">Phosphoenolpyruvate hydrolase family protein</fullName>
    </submittedName>
</protein>
<gene>
    <name evidence="2" type="ORF">JIN78_04045</name>
</gene>
<sequence length="286" mass="31571">MFTKRLTTETILERLQKKVADRVPIMISSAGSGLVAKLQEKAGTDCINTFSGARLRANGMGTMSMMWPILDSNKQTLDYTREDIMPALNGDAFVCACLNANDPLKDMRMVLQECLDMGVQAVSNIGPSISYVDHDSEIYKVMTSAGITLDNEIELLRVAKEEMNMVSIGLAFTEEDSYRIVEEAKPHIFCYHAGTTKGGLKGYDSGKTIEETAAETERVYQKCREIHPDVILVAHGAAMENPPDAQYMLDHTSGHGFWTGSSTERLPIERAVTAAAEEFANLRFSK</sequence>
<keyword evidence="2" id="KW-0378">Hydrolase</keyword>
<dbReference type="InterPro" id="IPR051353">
    <property type="entry name" value="Tobamovirus_resist_UPF0261"/>
</dbReference>
<dbReference type="RefSeq" id="WP_200390656.1">
    <property type="nucleotide sequence ID" value="NZ_JAENIO010000006.1"/>
</dbReference>
<feature type="domain" description="TIM-barrel" evidence="1">
    <location>
        <begin position="11"/>
        <end position="281"/>
    </location>
</feature>
<dbReference type="Pfam" id="PF09370">
    <property type="entry name" value="PEP_hydrolase"/>
    <property type="match status" value="1"/>
</dbReference>
<accession>A0A934VLG6</accession>
<dbReference type="SUPFAM" id="SSF51621">
    <property type="entry name" value="Phosphoenolpyruvate/pyruvate domain"/>
    <property type="match status" value="1"/>
</dbReference>
<dbReference type="EMBL" id="JAENIO010000006">
    <property type="protein sequence ID" value="MBK1833222.1"/>
    <property type="molecule type" value="Genomic_DNA"/>
</dbReference>
<proteinExistence type="predicted"/>
<name>A0A934VLG6_9BACT</name>
<dbReference type="GO" id="GO:0016787">
    <property type="term" value="F:hydrolase activity"/>
    <property type="evidence" value="ECO:0007669"/>
    <property type="project" value="UniProtKB-KW"/>
</dbReference>
<dbReference type="AlphaFoldDB" id="A0A934VLG6"/>
<dbReference type="InterPro" id="IPR009215">
    <property type="entry name" value="TIM-br_IGPS-like"/>
</dbReference>
<dbReference type="Proteomes" id="UP000604083">
    <property type="component" value="Unassembled WGS sequence"/>
</dbReference>
<dbReference type="InterPro" id="IPR015813">
    <property type="entry name" value="Pyrv/PenolPyrv_kinase-like_dom"/>
</dbReference>
<reference evidence="2" key="1">
    <citation type="submission" date="2021-01" db="EMBL/GenBank/DDBJ databases">
        <title>Modified the classification status of verrucomicrobia.</title>
        <authorList>
            <person name="Feng X."/>
        </authorList>
    </citation>
    <scope>NUCLEOTIDE SEQUENCE</scope>
    <source>
        <strain evidence="2">KCTC 12986</strain>
    </source>
</reference>
<comment type="caution">
    <text evidence="2">The sequence shown here is derived from an EMBL/GenBank/DDBJ whole genome shotgun (WGS) entry which is preliminary data.</text>
</comment>
<keyword evidence="3" id="KW-1185">Reference proteome</keyword>
<evidence type="ECO:0000313" key="3">
    <source>
        <dbReference type="Proteomes" id="UP000604083"/>
    </source>
</evidence>
<dbReference type="Gene3D" id="3.20.20.70">
    <property type="entry name" value="Aldolase class I"/>
    <property type="match status" value="1"/>
</dbReference>